<evidence type="ECO:0000256" key="7">
    <source>
        <dbReference type="ARBA" id="ARBA00023065"/>
    </source>
</evidence>
<dbReference type="SUPFAM" id="SSF56935">
    <property type="entry name" value="Porins"/>
    <property type="match status" value="1"/>
</dbReference>
<keyword evidence="4" id="KW-0410">Iron transport</keyword>
<dbReference type="InterPro" id="IPR039426">
    <property type="entry name" value="TonB-dep_rcpt-like"/>
</dbReference>
<keyword evidence="8 12" id="KW-0798">TonB box</keyword>
<reference evidence="15 16" key="1">
    <citation type="submission" date="2016-06" db="EMBL/GenBank/DDBJ databases">
        <title>Complete genome sequence of a deep-branching marine Gamma Proteobacterium Woeseia oceani type strain XK5.</title>
        <authorList>
            <person name="Mu D."/>
            <person name="Du Z."/>
        </authorList>
    </citation>
    <scope>NUCLEOTIDE SEQUENCE [LARGE SCALE GENOMIC DNA]</scope>
    <source>
        <strain evidence="15 16">XK5</strain>
    </source>
</reference>
<evidence type="ECO:0000256" key="5">
    <source>
        <dbReference type="ARBA" id="ARBA00022692"/>
    </source>
</evidence>
<organism evidence="15 16">
    <name type="scientific">Woeseia oceani</name>
    <dbReference type="NCBI Taxonomy" id="1548547"/>
    <lineage>
        <taxon>Bacteria</taxon>
        <taxon>Pseudomonadati</taxon>
        <taxon>Pseudomonadota</taxon>
        <taxon>Gammaproteobacteria</taxon>
        <taxon>Woeseiales</taxon>
        <taxon>Woeseiaceae</taxon>
        <taxon>Woeseia</taxon>
    </lineage>
</organism>
<dbReference type="PROSITE" id="PS52016">
    <property type="entry name" value="TONB_DEPENDENT_REC_3"/>
    <property type="match status" value="1"/>
</dbReference>
<evidence type="ECO:0000313" key="16">
    <source>
        <dbReference type="Proteomes" id="UP000092695"/>
    </source>
</evidence>
<dbReference type="Pfam" id="PF07715">
    <property type="entry name" value="Plug"/>
    <property type="match status" value="1"/>
</dbReference>
<evidence type="ECO:0000256" key="4">
    <source>
        <dbReference type="ARBA" id="ARBA00022496"/>
    </source>
</evidence>
<name>A0A193LLN7_9GAMM</name>
<sequence>MSAAVQIALLATAPASITFAQNSEAGDLTIDEIIVTSRKREESLVEVPMNIATVNEQEILARNLFKKEDIYRTVAGAASPRGQLILRGLSGGNDSTPDTTSAWTDDIPYDSSDLFDVQRVEVLRGPQGTLFGSNAIGGTVRIITNKPDFEKFEVFGATVIGDEVNRSGTATRVYAGVNFPISDTVAARVIGSYGQKDGKIRNTYTNSDGRNEDHFLRAQLMFQPSDDWNINLTFINDREQTSGYEYADRSTPGYYYEAELTENPAATYGYDVTLSFPDCPNATDERPACRTGGPVDNAKFSVWETLDPWTDDEKNVFSVRVAKDNIFNGADLVYAAAYQKYEHDSLDNWSRNDANDMFRTWIINDDGYDRYSHELRLMSNGDGPFEWTVGAFFDETDWKSTPNGQWQYHASDNRSRAIAEYLWGYYWGLGDPTQIGLDLYDDPTKNYNYNQIKYNNKETAFFGEVGYTFEFNNGHSLELTAGIRNYDLKDDIHTEVSGIWIGPDAQETITNDGEDGNRYKFAASWMPNDSMSIFALYSEGYRPGGNNGPNAPNDCLGDTNIGGYVDRYQSDQIENMEIGFKGLAFERRFQFSAAVYRIDWTGVQASVYMPSCGFSYTANAASAVSEGVEFESTTLLTDSLQLQVNAAYTDSRMTSDVPTLGAEDGDSMTMVPEYNFYIALDQTVNVWNRDGSVRLDYAGYGEYKSHFNTKDEDISPAYEVLNLSTSLNVNDNVRLGFYVNNVLNDEIITYKRSRVRSDWSLGDIYYYYGDERAYSLRLDFTF</sequence>
<evidence type="ECO:0000259" key="13">
    <source>
        <dbReference type="Pfam" id="PF00593"/>
    </source>
</evidence>
<evidence type="ECO:0000256" key="8">
    <source>
        <dbReference type="ARBA" id="ARBA00023077"/>
    </source>
</evidence>
<evidence type="ECO:0000256" key="10">
    <source>
        <dbReference type="ARBA" id="ARBA00023237"/>
    </source>
</evidence>
<keyword evidence="16" id="KW-1185">Reference proteome</keyword>
<feature type="domain" description="TonB-dependent receptor plug" evidence="14">
    <location>
        <begin position="45"/>
        <end position="139"/>
    </location>
</feature>
<gene>
    <name evidence="15" type="ORF">BA177_15305</name>
</gene>
<evidence type="ECO:0000256" key="3">
    <source>
        <dbReference type="ARBA" id="ARBA00022452"/>
    </source>
</evidence>
<evidence type="ECO:0000313" key="15">
    <source>
        <dbReference type="EMBL" id="ANO53299.1"/>
    </source>
</evidence>
<dbReference type="KEGG" id="woc:BA177_15305"/>
<evidence type="ECO:0000256" key="11">
    <source>
        <dbReference type="PROSITE-ProRule" id="PRU01360"/>
    </source>
</evidence>
<keyword evidence="6" id="KW-0408">Iron</keyword>
<comment type="subcellular location">
    <subcellularLocation>
        <location evidence="1 11">Cell outer membrane</location>
        <topology evidence="1 11">Multi-pass membrane protein</topology>
    </subcellularLocation>
</comment>
<evidence type="ECO:0000256" key="9">
    <source>
        <dbReference type="ARBA" id="ARBA00023136"/>
    </source>
</evidence>
<dbReference type="Gene3D" id="2.40.170.20">
    <property type="entry name" value="TonB-dependent receptor, beta-barrel domain"/>
    <property type="match status" value="1"/>
</dbReference>
<dbReference type="InterPro" id="IPR012910">
    <property type="entry name" value="Plug_dom"/>
</dbReference>
<dbReference type="InterPro" id="IPR036942">
    <property type="entry name" value="Beta-barrel_TonB_sf"/>
</dbReference>
<dbReference type="Pfam" id="PF00593">
    <property type="entry name" value="TonB_dep_Rec_b-barrel"/>
    <property type="match status" value="1"/>
</dbReference>
<keyword evidence="5 11" id="KW-0812">Transmembrane</keyword>
<feature type="domain" description="TonB-dependent receptor-like beta-barrel" evidence="13">
    <location>
        <begin position="336"/>
        <end position="742"/>
    </location>
</feature>
<comment type="similarity">
    <text evidence="11 12">Belongs to the TonB-dependent receptor family.</text>
</comment>
<dbReference type="AlphaFoldDB" id="A0A193LLN7"/>
<evidence type="ECO:0000256" key="1">
    <source>
        <dbReference type="ARBA" id="ARBA00004571"/>
    </source>
</evidence>
<proteinExistence type="inferred from homology"/>
<dbReference type="PANTHER" id="PTHR32552:SF81">
    <property type="entry name" value="TONB-DEPENDENT OUTER MEMBRANE RECEPTOR"/>
    <property type="match status" value="1"/>
</dbReference>
<evidence type="ECO:0000256" key="2">
    <source>
        <dbReference type="ARBA" id="ARBA00022448"/>
    </source>
</evidence>
<dbReference type="Proteomes" id="UP000092695">
    <property type="component" value="Chromosome"/>
</dbReference>
<keyword evidence="2 11" id="KW-0813">Transport</keyword>
<dbReference type="PANTHER" id="PTHR32552">
    <property type="entry name" value="FERRICHROME IRON RECEPTOR-RELATED"/>
    <property type="match status" value="1"/>
</dbReference>
<keyword evidence="10 11" id="KW-0998">Cell outer membrane</keyword>
<keyword evidence="7" id="KW-0406">Ion transport</keyword>
<dbReference type="STRING" id="1548547.BA177_15305"/>
<evidence type="ECO:0000256" key="6">
    <source>
        <dbReference type="ARBA" id="ARBA00023004"/>
    </source>
</evidence>
<protein>
    <recommendedName>
        <fullName evidence="17">TonB-dependent receptor</fullName>
    </recommendedName>
</protein>
<dbReference type="GO" id="GO:0006826">
    <property type="term" value="P:iron ion transport"/>
    <property type="evidence" value="ECO:0007669"/>
    <property type="project" value="UniProtKB-KW"/>
</dbReference>
<keyword evidence="3 11" id="KW-1134">Transmembrane beta strand</keyword>
<evidence type="ECO:0000259" key="14">
    <source>
        <dbReference type="Pfam" id="PF07715"/>
    </source>
</evidence>
<dbReference type="EMBL" id="CP016268">
    <property type="protein sequence ID" value="ANO53299.1"/>
    <property type="molecule type" value="Genomic_DNA"/>
</dbReference>
<evidence type="ECO:0000256" key="12">
    <source>
        <dbReference type="RuleBase" id="RU003357"/>
    </source>
</evidence>
<keyword evidence="9 11" id="KW-0472">Membrane</keyword>
<evidence type="ECO:0008006" key="17">
    <source>
        <dbReference type="Google" id="ProtNLM"/>
    </source>
</evidence>
<dbReference type="InterPro" id="IPR000531">
    <property type="entry name" value="Beta-barrel_TonB"/>
</dbReference>
<dbReference type="GO" id="GO:0009279">
    <property type="term" value="C:cell outer membrane"/>
    <property type="evidence" value="ECO:0007669"/>
    <property type="project" value="UniProtKB-SubCell"/>
</dbReference>
<accession>A0A193LLN7</accession>